<evidence type="ECO:0000256" key="5">
    <source>
        <dbReference type="SAM" id="MobiDB-lite"/>
    </source>
</evidence>
<keyword evidence="8" id="KW-1185">Reference proteome</keyword>
<dbReference type="EMBL" id="KN563015">
    <property type="protein sequence ID" value="KHJ85668.1"/>
    <property type="molecule type" value="Genomic_DNA"/>
</dbReference>
<evidence type="ECO:0000256" key="4">
    <source>
        <dbReference type="ARBA" id="ARBA00022840"/>
    </source>
</evidence>
<proteinExistence type="predicted"/>
<dbReference type="InterPro" id="IPR016064">
    <property type="entry name" value="NAD/diacylglycerol_kinase_sf"/>
</dbReference>
<evidence type="ECO:0000259" key="6">
    <source>
        <dbReference type="SMART" id="SM00045"/>
    </source>
</evidence>
<feature type="region of interest" description="Disordered" evidence="5">
    <location>
        <begin position="1"/>
        <end position="36"/>
    </location>
</feature>
<keyword evidence="2" id="KW-0547">Nucleotide-binding</keyword>
<evidence type="ECO:0000256" key="3">
    <source>
        <dbReference type="ARBA" id="ARBA00022777"/>
    </source>
</evidence>
<name>A0A0B1SK40_OESDE</name>
<feature type="region of interest" description="Disordered" evidence="5">
    <location>
        <begin position="215"/>
        <end position="238"/>
    </location>
</feature>
<protein>
    <recommendedName>
        <fullName evidence="6">Diacylglycerol kinase accessory domain-containing protein</fullName>
    </recommendedName>
</protein>
<dbReference type="GO" id="GO:0004143">
    <property type="term" value="F:ATP-dependent diacylglycerol kinase activity"/>
    <property type="evidence" value="ECO:0007669"/>
    <property type="project" value="InterPro"/>
</dbReference>
<feature type="compositionally biased region" description="Low complexity" evidence="5">
    <location>
        <begin position="222"/>
        <end position="233"/>
    </location>
</feature>
<dbReference type="InterPro" id="IPR000756">
    <property type="entry name" value="Diacylglycerol_kin_accessory"/>
</dbReference>
<dbReference type="Proteomes" id="UP000053660">
    <property type="component" value="Unassembled WGS sequence"/>
</dbReference>
<dbReference type="OrthoDB" id="5871383at2759"/>
<dbReference type="PANTHER" id="PTHR11255">
    <property type="entry name" value="DIACYLGLYCEROL KINASE"/>
    <property type="match status" value="1"/>
</dbReference>
<dbReference type="PANTHER" id="PTHR11255:SF109">
    <property type="entry name" value="DIACYLGLYCEROL KINASE ETA"/>
    <property type="match status" value="1"/>
</dbReference>
<accession>A0A0B1SK40</accession>
<dbReference type="SMART" id="SM00045">
    <property type="entry name" value="DAGKa"/>
    <property type="match status" value="1"/>
</dbReference>
<feature type="compositionally biased region" description="Basic and acidic residues" evidence="5">
    <location>
        <begin position="20"/>
        <end position="36"/>
    </location>
</feature>
<dbReference type="GO" id="GO:0007200">
    <property type="term" value="P:phospholipase C-activating G protein-coupled receptor signaling pathway"/>
    <property type="evidence" value="ECO:0007669"/>
    <property type="project" value="InterPro"/>
</dbReference>
<evidence type="ECO:0000256" key="1">
    <source>
        <dbReference type="ARBA" id="ARBA00022679"/>
    </source>
</evidence>
<gene>
    <name evidence="7" type="ORF">OESDEN_14601</name>
</gene>
<dbReference type="AlphaFoldDB" id="A0A0B1SK40"/>
<reference evidence="7 8" key="1">
    <citation type="submission" date="2014-03" db="EMBL/GenBank/DDBJ databases">
        <title>Draft genome of the hookworm Oesophagostomum dentatum.</title>
        <authorList>
            <person name="Mitreva M."/>
        </authorList>
    </citation>
    <scope>NUCLEOTIDE SEQUENCE [LARGE SCALE GENOMIC DNA]</scope>
    <source>
        <strain evidence="7 8">OD-Hann</strain>
    </source>
</reference>
<keyword evidence="3" id="KW-0418">Kinase</keyword>
<evidence type="ECO:0000256" key="2">
    <source>
        <dbReference type="ARBA" id="ARBA00022741"/>
    </source>
</evidence>
<keyword evidence="1" id="KW-0808">Transferase</keyword>
<evidence type="ECO:0000313" key="8">
    <source>
        <dbReference type="Proteomes" id="UP000053660"/>
    </source>
</evidence>
<dbReference type="GO" id="GO:0005524">
    <property type="term" value="F:ATP binding"/>
    <property type="evidence" value="ECO:0007669"/>
    <property type="project" value="UniProtKB-KW"/>
</dbReference>
<dbReference type="GO" id="GO:0005886">
    <property type="term" value="C:plasma membrane"/>
    <property type="evidence" value="ECO:0007669"/>
    <property type="project" value="TreeGrafter"/>
</dbReference>
<sequence>IGRVEPPTPGGTREPSTTGEPDRPCVDDDDHDSASERFFKPHSECELYVGDEKPAADIKLSHSDSSIYDRATEDSSCSRSQNPAYSRQRLKEHKKLDTLPNVKRGLLSTGLAGGSLIAEVLLLNARVLGLGEVVALFGVIHVATSRVPNVVRLQNHRIAQCRHIRIVIMGNDPIPVQVDGEPWLQPPGIMQIVHKNRAQLLVRNPAFDATLKKWEEQKERTTAPSTPTSVSAPGMTPGEDVPFIRRASEFVELVESEIAELGVSGVLLQALDTATAAVRAAEQEKKDTGARLSFCVRG</sequence>
<dbReference type="SUPFAM" id="SSF111331">
    <property type="entry name" value="NAD kinase/diacylglycerol kinase-like"/>
    <property type="match status" value="1"/>
</dbReference>
<organism evidence="7 8">
    <name type="scientific">Oesophagostomum dentatum</name>
    <name type="common">Nodular worm</name>
    <dbReference type="NCBI Taxonomy" id="61180"/>
    <lineage>
        <taxon>Eukaryota</taxon>
        <taxon>Metazoa</taxon>
        <taxon>Ecdysozoa</taxon>
        <taxon>Nematoda</taxon>
        <taxon>Chromadorea</taxon>
        <taxon>Rhabditida</taxon>
        <taxon>Rhabditina</taxon>
        <taxon>Rhabditomorpha</taxon>
        <taxon>Strongyloidea</taxon>
        <taxon>Strongylidae</taxon>
        <taxon>Oesophagostomum</taxon>
    </lineage>
</organism>
<keyword evidence="4" id="KW-0067">ATP-binding</keyword>
<feature type="domain" description="Diacylglycerol kinase accessory" evidence="6">
    <location>
        <begin position="77"/>
        <end position="182"/>
    </location>
</feature>
<dbReference type="InterPro" id="IPR037607">
    <property type="entry name" value="DGK"/>
</dbReference>
<evidence type="ECO:0000313" key="7">
    <source>
        <dbReference type="EMBL" id="KHJ85668.1"/>
    </source>
</evidence>
<feature type="non-terminal residue" evidence="7">
    <location>
        <position position="1"/>
    </location>
</feature>